<dbReference type="Proteomes" id="UP000614601">
    <property type="component" value="Unassembled WGS sequence"/>
</dbReference>
<gene>
    <name evidence="3" type="ORF">BOKJ2_LOCUS9179</name>
</gene>
<feature type="chain" id="PRO_5035594891" evidence="2">
    <location>
        <begin position="22"/>
        <end position="118"/>
    </location>
</feature>
<protein>
    <submittedName>
        <fullName evidence="3">Uncharacterized protein</fullName>
    </submittedName>
</protein>
<proteinExistence type="predicted"/>
<evidence type="ECO:0000256" key="1">
    <source>
        <dbReference type="SAM" id="MobiDB-lite"/>
    </source>
</evidence>
<accession>A0A811KW70</accession>
<feature type="signal peptide" evidence="2">
    <location>
        <begin position="1"/>
        <end position="21"/>
    </location>
</feature>
<feature type="region of interest" description="Disordered" evidence="1">
    <location>
        <begin position="98"/>
        <end position="118"/>
    </location>
</feature>
<keyword evidence="4" id="KW-1185">Reference proteome</keyword>
<organism evidence="3 4">
    <name type="scientific">Bursaphelenchus okinawaensis</name>
    <dbReference type="NCBI Taxonomy" id="465554"/>
    <lineage>
        <taxon>Eukaryota</taxon>
        <taxon>Metazoa</taxon>
        <taxon>Ecdysozoa</taxon>
        <taxon>Nematoda</taxon>
        <taxon>Chromadorea</taxon>
        <taxon>Rhabditida</taxon>
        <taxon>Tylenchina</taxon>
        <taxon>Tylenchomorpha</taxon>
        <taxon>Aphelenchoidea</taxon>
        <taxon>Aphelenchoididae</taxon>
        <taxon>Bursaphelenchus</taxon>
    </lineage>
</organism>
<dbReference type="Proteomes" id="UP000783686">
    <property type="component" value="Unassembled WGS sequence"/>
</dbReference>
<dbReference type="EMBL" id="CAJFDH010000004">
    <property type="protein sequence ID" value="CAD5220908.1"/>
    <property type="molecule type" value="Genomic_DNA"/>
</dbReference>
<evidence type="ECO:0000256" key="2">
    <source>
        <dbReference type="SAM" id="SignalP"/>
    </source>
</evidence>
<dbReference type="EMBL" id="CAJFCW020000004">
    <property type="protein sequence ID" value="CAG9114285.1"/>
    <property type="molecule type" value="Genomic_DNA"/>
</dbReference>
<evidence type="ECO:0000313" key="3">
    <source>
        <dbReference type="EMBL" id="CAD5220908.1"/>
    </source>
</evidence>
<dbReference type="AlphaFoldDB" id="A0A811KW70"/>
<evidence type="ECO:0000313" key="4">
    <source>
        <dbReference type="Proteomes" id="UP000614601"/>
    </source>
</evidence>
<keyword evidence="2" id="KW-0732">Signal</keyword>
<feature type="compositionally biased region" description="Low complexity" evidence="1">
    <location>
        <begin position="103"/>
        <end position="118"/>
    </location>
</feature>
<reference evidence="3" key="1">
    <citation type="submission" date="2020-09" db="EMBL/GenBank/DDBJ databases">
        <authorList>
            <person name="Kikuchi T."/>
        </authorList>
    </citation>
    <scope>NUCLEOTIDE SEQUENCE</scope>
    <source>
        <strain evidence="3">SH1</strain>
    </source>
</reference>
<comment type="caution">
    <text evidence="3">The sequence shown here is derived from an EMBL/GenBank/DDBJ whole genome shotgun (WGS) entry which is preliminary data.</text>
</comment>
<sequence length="118" mass="12810">MCSRVVLFSLVLVCIIAFVYSDCGCGCDCDCGSNCPDGLILNSTRRRRANKHNIQLTELPRISRQTAEEKLAQIEGQTVERDRTPQVSLIKAVNPMGLRRKPAAPSSTTPATISSTSA</sequence>
<name>A0A811KW70_9BILA</name>
<dbReference type="OrthoDB" id="10496142at2759"/>